<evidence type="ECO:0000313" key="3">
    <source>
        <dbReference type="Proteomes" id="UP000838672"/>
    </source>
</evidence>
<sequence>MKLKRTTLALTIAAALPAQAALYNVVEVAGDPNGIVDYEAQAVVHTLGKDCFAENANCLSDNYSIGLDKRQGTDGFSLRDLAPLNYDFGFRLGDLENYNADIEGGFEFYCEEILGYSTCESWAIARFYGQNYVFGGFLRDMDGDKDGYTPVTHAFINSKEIEPRNSVLNGMLSDGSVVGTRSGDEKTVNRRSTIREGFYVDSSSNLTALTIDPSHIDLNSKDVIAEMGQTTAEDAIKIGSSVYIVGSASTRFLGQGYGEKSGSGSCIDDVNRLTKPECQYLSFATQAWVWKIDDGANGPLASQWVDGGAAITHQTAAQAQARAIASVKKVGSSTETLTAVGFSSAYDDVSSSIADAQDQLLKAVVFESVDPKSPSEPIELNISYGSGNDRRYNWAMANDINSSGQIIGSAKLRQSQDSVYPQRSFYVDASNSPYDSAEVKFLNDIDSNVFFRSSNSQANAINDQGVMVGWVDVERKIEIDGTPRRHRAFVMNMGTAVASPLAESKAYVLDNLTAGDNADALNNQYRIFEAADINNDGVIAATAFKCDGGYASEASNASCNGTETKVAVKLVPINGATAADIVYRAQDGQKVERQGASFGAFGLALLGLFAWRRKRI</sequence>
<comment type="caution">
    <text evidence="2">The sequence shown here is derived from an EMBL/GenBank/DDBJ whole genome shotgun (WGS) entry which is preliminary data.</text>
</comment>
<dbReference type="RefSeq" id="WP_237465922.1">
    <property type="nucleotide sequence ID" value="NZ_CAKLDI010000001.1"/>
</dbReference>
<evidence type="ECO:0000256" key="1">
    <source>
        <dbReference type="SAM" id="SignalP"/>
    </source>
</evidence>
<organism evidence="2 3">
    <name type="scientific">Vibrio stylophorae</name>
    <dbReference type="NCBI Taxonomy" id="659351"/>
    <lineage>
        <taxon>Bacteria</taxon>
        <taxon>Pseudomonadati</taxon>
        <taxon>Pseudomonadota</taxon>
        <taxon>Gammaproteobacteria</taxon>
        <taxon>Vibrionales</taxon>
        <taxon>Vibrionaceae</taxon>
        <taxon>Vibrio</taxon>
    </lineage>
</organism>
<gene>
    <name evidence="2" type="ORF">VST7929_01347</name>
</gene>
<reference evidence="2" key="1">
    <citation type="submission" date="2021-11" db="EMBL/GenBank/DDBJ databases">
        <authorList>
            <person name="Rodrigo-Torres L."/>
            <person name="Arahal R. D."/>
            <person name="Lucena T."/>
        </authorList>
    </citation>
    <scope>NUCLEOTIDE SEQUENCE</scope>
    <source>
        <strain evidence="2">CECT 7929</strain>
    </source>
</reference>
<dbReference type="InterPro" id="IPR022562">
    <property type="entry name" value="DUF3466"/>
</dbReference>
<accession>A0ABM8ZT62</accession>
<feature type="signal peptide" evidence="1">
    <location>
        <begin position="1"/>
        <end position="20"/>
    </location>
</feature>
<dbReference type="NCBIfam" id="TIGR03501">
    <property type="entry name" value="GlyGly_CTERM"/>
    <property type="match status" value="1"/>
</dbReference>
<evidence type="ECO:0008006" key="4">
    <source>
        <dbReference type="Google" id="ProtNLM"/>
    </source>
</evidence>
<protein>
    <recommendedName>
        <fullName evidence="4">DUF3466 family protein</fullName>
    </recommendedName>
</protein>
<dbReference type="Proteomes" id="UP000838672">
    <property type="component" value="Unassembled WGS sequence"/>
</dbReference>
<dbReference type="EMBL" id="CAKLDI010000001">
    <property type="protein sequence ID" value="CAH0533477.1"/>
    <property type="molecule type" value="Genomic_DNA"/>
</dbReference>
<name>A0ABM8ZT62_9VIBR</name>
<feature type="chain" id="PRO_5046257747" description="DUF3466 family protein" evidence="1">
    <location>
        <begin position="21"/>
        <end position="616"/>
    </location>
</feature>
<keyword evidence="3" id="KW-1185">Reference proteome</keyword>
<keyword evidence="1" id="KW-0732">Signal</keyword>
<proteinExistence type="predicted"/>
<dbReference type="Pfam" id="PF11949">
    <property type="entry name" value="DUF3466"/>
    <property type="match status" value="1"/>
</dbReference>
<dbReference type="InterPro" id="IPR020008">
    <property type="entry name" value="GlyGly_CTERM"/>
</dbReference>
<evidence type="ECO:0000313" key="2">
    <source>
        <dbReference type="EMBL" id="CAH0533477.1"/>
    </source>
</evidence>